<sequence length="415" mass="46921">MDDSISSYLPGCSPTHHIPEQLIDFPTHFQTIPPELKIQICRLVARRFLPALALVHSSWTSVAQDMLLTSIAVTLWNEDNEWHAYKRAAVIRLLCTLRDTPEKALRVRSFRVTFNDREKAIPVTEEDWRLYVDTLKQLRCVRHIRLPFTDPVERLDEIVQMIADRKLALRSIELAGRLYKEGHMADSPFANRLGSALDGATHGGSLRVVVAEGIDDVAESWVTRFIPTIGDCASSMCYNPDYGTLSFYTPTYDFPYWKIVFERSFVVLPYLYDDPRQDVKSVRIFFSPEDFAQGLAGHFTSLIAESFPKVTRLTIALHNYYATDPNEDAKNGRALLKGNALVPALSPFGSRLQSLTFECYVESAFRYLKHSKLGLNLLAESLALGLGKNLRYLDVVGATATRGYVNTPSGWFVQC</sequence>
<proteinExistence type="predicted"/>
<dbReference type="InParanoid" id="A0A165MTL0"/>
<keyword evidence="2" id="KW-1185">Reference proteome</keyword>
<dbReference type="EMBL" id="KV425907">
    <property type="protein sequence ID" value="KZV99734.1"/>
    <property type="molecule type" value="Genomic_DNA"/>
</dbReference>
<reference evidence="1 2" key="1">
    <citation type="journal article" date="2016" name="Mol. Biol. Evol.">
        <title>Comparative Genomics of Early-Diverging Mushroom-Forming Fungi Provides Insights into the Origins of Lignocellulose Decay Capabilities.</title>
        <authorList>
            <person name="Nagy L.G."/>
            <person name="Riley R."/>
            <person name="Tritt A."/>
            <person name="Adam C."/>
            <person name="Daum C."/>
            <person name="Floudas D."/>
            <person name="Sun H."/>
            <person name="Yadav J.S."/>
            <person name="Pangilinan J."/>
            <person name="Larsson K.H."/>
            <person name="Matsuura K."/>
            <person name="Barry K."/>
            <person name="Labutti K."/>
            <person name="Kuo R."/>
            <person name="Ohm R.A."/>
            <person name="Bhattacharya S.S."/>
            <person name="Shirouzu T."/>
            <person name="Yoshinaga Y."/>
            <person name="Martin F.M."/>
            <person name="Grigoriev I.V."/>
            <person name="Hibbett D.S."/>
        </authorList>
    </citation>
    <scope>NUCLEOTIDE SEQUENCE [LARGE SCALE GENOMIC DNA]</scope>
    <source>
        <strain evidence="1 2">HHB12029</strain>
    </source>
</reference>
<evidence type="ECO:0000313" key="2">
    <source>
        <dbReference type="Proteomes" id="UP000077266"/>
    </source>
</evidence>
<evidence type="ECO:0000313" key="1">
    <source>
        <dbReference type="EMBL" id="KZV99734.1"/>
    </source>
</evidence>
<dbReference type="AlphaFoldDB" id="A0A165MTL0"/>
<evidence type="ECO:0008006" key="3">
    <source>
        <dbReference type="Google" id="ProtNLM"/>
    </source>
</evidence>
<gene>
    <name evidence="1" type="ORF">EXIGLDRAFT_762389</name>
</gene>
<name>A0A165MTL0_EXIGL</name>
<dbReference type="Proteomes" id="UP000077266">
    <property type="component" value="Unassembled WGS sequence"/>
</dbReference>
<organism evidence="1 2">
    <name type="scientific">Exidia glandulosa HHB12029</name>
    <dbReference type="NCBI Taxonomy" id="1314781"/>
    <lineage>
        <taxon>Eukaryota</taxon>
        <taxon>Fungi</taxon>
        <taxon>Dikarya</taxon>
        <taxon>Basidiomycota</taxon>
        <taxon>Agaricomycotina</taxon>
        <taxon>Agaricomycetes</taxon>
        <taxon>Auriculariales</taxon>
        <taxon>Exidiaceae</taxon>
        <taxon>Exidia</taxon>
    </lineage>
</organism>
<protein>
    <recommendedName>
        <fullName evidence="3">F-box domain-containing protein</fullName>
    </recommendedName>
</protein>
<accession>A0A165MTL0</accession>